<reference evidence="1 3" key="1">
    <citation type="submission" date="2017-02" db="EMBL/GenBank/DDBJ databases">
        <title>Draft genome sequence of Moraxella caviae CCUG 355 type strain.</title>
        <authorList>
            <person name="Engstrom-Jakobsson H."/>
            <person name="Salva-Serra F."/>
            <person name="Thorell K."/>
            <person name="Gonzales-Siles L."/>
            <person name="Karlsson R."/>
            <person name="Boulund F."/>
            <person name="Engstrand L."/>
            <person name="Moore E."/>
        </authorList>
    </citation>
    <scope>NUCLEOTIDE SEQUENCE [LARGE SCALE GENOMIC DNA]</scope>
    <source>
        <strain evidence="1 3">CCUG 355</strain>
    </source>
</reference>
<dbReference type="Proteomes" id="UP000255279">
    <property type="component" value="Unassembled WGS sequence"/>
</dbReference>
<accession>A0A1S9ZUQ9</accession>
<dbReference type="STRING" id="34060.B0181_10645"/>
<evidence type="ECO:0000313" key="2">
    <source>
        <dbReference type="EMBL" id="STZ14820.1"/>
    </source>
</evidence>
<sequence length="127" mass="14204">MTRPNTLDELAQQIAQLQNDIARLKRHNFTLITLIGNLIDGEKLKSPSIMEISVIYDLMGDELQSIRAMIADYQDLASFTEQANQLPNPNISADSIMFVVQAFLNNGTLSEQCAKILSDYDNAKQSK</sequence>
<dbReference type="Proteomes" id="UP000190435">
    <property type="component" value="Unassembled WGS sequence"/>
</dbReference>
<dbReference type="RefSeq" id="WP_078277468.1">
    <property type="nucleotide sequence ID" value="NZ_CAACXO010000026.1"/>
</dbReference>
<gene>
    <name evidence="1" type="ORF">B0181_10645</name>
    <name evidence="2" type="ORF">NCTC10293_02419</name>
</gene>
<dbReference type="EMBL" id="MUXU01000079">
    <property type="protein sequence ID" value="OOR87246.1"/>
    <property type="molecule type" value="Genomic_DNA"/>
</dbReference>
<evidence type="ECO:0000313" key="1">
    <source>
        <dbReference type="EMBL" id="OOR87246.1"/>
    </source>
</evidence>
<keyword evidence="3" id="KW-1185">Reference proteome</keyword>
<dbReference type="AlphaFoldDB" id="A0A1S9ZUQ9"/>
<dbReference type="EMBL" id="UGQE01000004">
    <property type="protein sequence ID" value="STZ14820.1"/>
    <property type="molecule type" value="Genomic_DNA"/>
</dbReference>
<protein>
    <submittedName>
        <fullName evidence="1">Uncharacterized protein</fullName>
    </submittedName>
</protein>
<proteinExistence type="predicted"/>
<evidence type="ECO:0000313" key="4">
    <source>
        <dbReference type="Proteomes" id="UP000255279"/>
    </source>
</evidence>
<name>A0A1S9ZUQ9_9GAMM</name>
<organism evidence="1 3">
    <name type="scientific">Moraxella caviae</name>
    <dbReference type="NCBI Taxonomy" id="34060"/>
    <lineage>
        <taxon>Bacteria</taxon>
        <taxon>Pseudomonadati</taxon>
        <taxon>Pseudomonadota</taxon>
        <taxon>Gammaproteobacteria</taxon>
        <taxon>Moraxellales</taxon>
        <taxon>Moraxellaceae</taxon>
        <taxon>Moraxella</taxon>
    </lineage>
</organism>
<evidence type="ECO:0000313" key="3">
    <source>
        <dbReference type="Proteomes" id="UP000190435"/>
    </source>
</evidence>
<reference evidence="2 4" key="2">
    <citation type="submission" date="2018-06" db="EMBL/GenBank/DDBJ databases">
        <authorList>
            <consortium name="Pathogen Informatics"/>
            <person name="Doyle S."/>
        </authorList>
    </citation>
    <scope>NUCLEOTIDE SEQUENCE [LARGE SCALE GENOMIC DNA]</scope>
    <source>
        <strain evidence="2 4">NCTC10293</strain>
    </source>
</reference>